<evidence type="ECO:0000313" key="1">
    <source>
        <dbReference type="EMBL" id="KDP29644.1"/>
    </source>
</evidence>
<dbReference type="EMBL" id="KK914735">
    <property type="protein sequence ID" value="KDP29644.1"/>
    <property type="molecule type" value="Genomic_DNA"/>
</dbReference>
<gene>
    <name evidence="1" type="ORF">JCGZ_18806</name>
</gene>
<proteinExistence type="predicted"/>
<sequence>MHGSYGHVVTRDYGTTPTFHRNKFTSPPLAIGWTSKLSKNAYGLVRQVTRAPDPTLTVSHTIKVASNEWLAFTDGLCSLLQTSKGEFMRAVLGHQEDGADPAVVEPISLISCLLYAQQQMPHNGSIFSDCQLLVNACHSTFIDIFEFDLIV</sequence>
<dbReference type="Proteomes" id="UP000027138">
    <property type="component" value="Unassembled WGS sequence"/>
</dbReference>
<keyword evidence="2" id="KW-1185">Reference proteome</keyword>
<dbReference type="AlphaFoldDB" id="A0A067KCT7"/>
<protein>
    <submittedName>
        <fullName evidence="1">Uncharacterized protein</fullName>
    </submittedName>
</protein>
<organism evidence="1 2">
    <name type="scientific">Jatropha curcas</name>
    <name type="common">Barbados nut</name>
    <dbReference type="NCBI Taxonomy" id="180498"/>
    <lineage>
        <taxon>Eukaryota</taxon>
        <taxon>Viridiplantae</taxon>
        <taxon>Streptophyta</taxon>
        <taxon>Embryophyta</taxon>
        <taxon>Tracheophyta</taxon>
        <taxon>Spermatophyta</taxon>
        <taxon>Magnoliopsida</taxon>
        <taxon>eudicotyledons</taxon>
        <taxon>Gunneridae</taxon>
        <taxon>Pentapetalae</taxon>
        <taxon>rosids</taxon>
        <taxon>fabids</taxon>
        <taxon>Malpighiales</taxon>
        <taxon>Euphorbiaceae</taxon>
        <taxon>Crotonoideae</taxon>
        <taxon>Jatropheae</taxon>
        <taxon>Jatropha</taxon>
    </lineage>
</organism>
<evidence type="ECO:0000313" key="2">
    <source>
        <dbReference type="Proteomes" id="UP000027138"/>
    </source>
</evidence>
<reference evidence="1 2" key="1">
    <citation type="journal article" date="2014" name="PLoS ONE">
        <title>Global Analysis of Gene Expression Profiles in Physic Nut (Jatropha curcas L.) Seedlings Exposed to Salt Stress.</title>
        <authorList>
            <person name="Zhang L."/>
            <person name="Zhang C."/>
            <person name="Wu P."/>
            <person name="Chen Y."/>
            <person name="Li M."/>
            <person name="Jiang H."/>
            <person name="Wu G."/>
        </authorList>
    </citation>
    <scope>NUCLEOTIDE SEQUENCE [LARGE SCALE GENOMIC DNA]</scope>
    <source>
        <strain evidence="2">cv. GZQX0401</strain>
        <tissue evidence="1">Young leaves</tissue>
    </source>
</reference>
<accession>A0A067KCT7</accession>
<name>A0A067KCT7_JATCU</name>